<dbReference type="FunFam" id="3.40.250.10:FF:000049">
    <property type="entry name" value="Phage shock protein E"/>
    <property type="match status" value="1"/>
</dbReference>
<dbReference type="RefSeq" id="WP_094253717.1">
    <property type="nucleotide sequence ID" value="NZ_JBHLXL010000002.1"/>
</dbReference>
<dbReference type="PANTHER" id="PTHR43084:SF1">
    <property type="entry name" value="PERSULFIDE DIOXYGENASE ETHE1, MITOCHONDRIAL"/>
    <property type="match status" value="1"/>
</dbReference>
<dbReference type="Gene3D" id="3.60.15.10">
    <property type="entry name" value="Ribonuclease Z/Hydroxyacylglutathione hydrolase-like"/>
    <property type="match status" value="1"/>
</dbReference>
<name>A0A235F636_9BACL</name>
<keyword evidence="1" id="KW-0479">Metal-binding</keyword>
<dbReference type="InterPro" id="IPR051682">
    <property type="entry name" value="Mito_Persulfide_Diox"/>
</dbReference>
<evidence type="ECO:0000313" key="3">
    <source>
        <dbReference type="EMBL" id="OYD56702.1"/>
    </source>
</evidence>
<dbReference type="OrthoDB" id="9784009at2"/>
<organism evidence="3 4">
    <name type="scientific">Fictibacillus aquaticus</name>
    <dbReference type="NCBI Taxonomy" id="2021314"/>
    <lineage>
        <taxon>Bacteria</taxon>
        <taxon>Bacillati</taxon>
        <taxon>Bacillota</taxon>
        <taxon>Bacilli</taxon>
        <taxon>Bacillales</taxon>
        <taxon>Fictibacillaceae</taxon>
        <taxon>Fictibacillus</taxon>
    </lineage>
</organism>
<dbReference type="InterPro" id="IPR036873">
    <property type="entry name" value="Rhodanese-like_dom_sf"/>
</dbReference>
<dbReference type="CDD" id="cd00158">
    <property type="entry name" value="RHOD"/>
    <property type="match status" value="1"/>
</dbReference>
<dbReference type="GO" id="GO:0046872">
    <property type="term" value="F:metal ion binding"/>
    <property type="evidence" value="ECO:0007669"/>
    <property type="project" value="UniProtKB-KW"/>
</dbReference>
<dbReference type="SUPFAM" id="SSF52821">
    <property type="entry name" value="Rhodanese/Cell cycle control phosphatase"/>
    <property type="match status" value="2"/>
</dbReference>
<dbReference type="EMBL" id="NOII01000011">
    <property type="protein sequence ID" value="OYD56702.1"/>
    <property type="molecule type" value="Genomic_DNA"/>
</dbReference>
<dbReference type="InterPro" id="IPR001763">
    <property type="entry name" value="Rhodanese-like_dom"/>
</dbReference>
<dbReference type="AlphaFoldDB" id="A0A235F636"/>
<dbReference type="SMART" id="SM00450">
    <property type="entry name" value="RHOD"/>
    <property type="match status" value="1"/>
</dbReference>
<dbReference type="InterPro" id="IPR044528">
    <property type="entry name" value="POD-like_MBL-fold"/>
</dbReference>
<feature type="domain" description="Rhodanese" evidence="2">
    <location>
        <begin position="372"/>
        <end position="460"/>
    </location>
</feature>
<protein>
    <submittedName>
        <fullName evidence="3">MBL fold metallo-hydrolase</fullName>
    </submittedName>
</protein>
<dbReference type="GO" id="GO:0050313">
    <property type="term" value="F:sulfur dioxygenase activity"/>
    <property type="evidence" value="ECO:0007669"/>
    <property type="project" value="InterPro"/>
</dbReference>
<dbReference type="Pfam" id="PF00753">
    <property type="entry name" value="Lactamase_B"/>
    <property type="match status" value="1"/>
</dbReference>
<dbReference type="GO" id="GO:0016787">
    <property type="term" value="F:hydrolase activity"/>
    <property type="evidence" value="ECO:0007669"/>
    <property type="project" value="UniProtKB-KW"/>
</dbReference>
<gene>
    <name evidence="3" type="ORF">CGZ90_16980</name>
</gene>
<dbReference type="FunFam" id="3.60.15.10:FF:000030">
    <property type="entry name" value="Metallo-beta-lactamase family protein"/>
    <property type="match status" value="1"/>
</dbReference>
<evidence type="ECO:0000259" key="2">
    <source>
        <dbReference type="PROSITE" id="PS50206"/>
    </source>
</evidence>
<dbReference type="GO" id="GO:0006749">
    <property type="term" value="P:glutathione metabolic process"/>
    <property type="evidence" value="ECO:0007669"/>
    <property type="project" value="InterPro"/>
</dbReference>
<evidence type="ECO:0000313" key="4">
    <source>
        <dbReference type="Proteomes" id="UP000215059"/>
    </source>
</evidence>
<sequence>MYFKSFFDEQLAHRSYLIGCQGTGEAIVIDPARHYTPYLETAKKEGLKITAAAETHIHADYLSGARELAHLYGIKLYMSDEGDKDWKYEFLGDYEHELLKDGSVFSIGKVQFEVMHTPGHTPESISFLLTDKGGGADEPMGIFTGDFLFVGDVGRPDLLEKAAGSAGTSEKGGKELFASLKKVAQLPDFLQVWPAHGAGSSCGKSLGAVPVSTIGYEKTVNWAFQVQDEAAFVKELLSSQPEPPTYFGQMKKWNKSGPALLNSEETPKVSLPIDEAAILVDTRPAAEFALGHVQGSLNLPYNGSFTNWAGWLLKYDQDIVLIAEEQKLPDIKRSLQSIGLDRITGFITPEELSGDHESYEMVSADQVKKYAADDNFYVIDVRAESEWDSGHIPGAHHHFLGNLENETGSLPKDKTLVAHCQSGARSAIATSMLQKKGFKDVLNFQGGFSAWEKEGMPVKK</sequence>
<comment type="caution">
    <text evidence="3">The sequence shown here is derived from an EMBL/GenBank/DDBJ whole genome shotgun (WGS) entry which is preliminary data.</text>
</comment>
<reference evidence="3 4" key="1">
    <citation type="submission" date="2017-07" db="EMBL/GenBank/DDBJ databases">
        <title>Fictibacillus sp. nov. GDSW-R2A3 Genome sequencing and assembly.</title>
        <authorList>
            <person name="Mayilraj S."/>
        </authorList>
    </citation>
    <scope>NUCLEOTIDE SEQUENCE [LARGE SCALE GENOMIC DNA]</scope>
    <source>
        <strain evidence="3 4">GDSW-R2A3</strain>
    </source>
</reference>
<feature type="domain" description="Rhodanese" evidence="2">
    <location>
        <begin position="273"/>
        <end position="302"/>
    </location>
</feature>
<dbReference type="InterPro" id="IPR036866">
    <property type="entry name" value="RibonucZ/Hydroxyglut_hydro"/>
</dbReference>
<proteinExistence type="predicted"/>
<dbReference type="Pfam" id="PF00581">
    <property type="entry name" value="Rhodanese"/>
    <property type="match status" value="2"/>
</dbReference>
<accession>A0A235F636</accession>
<dbReference type="SMART" id="SM00849">
    <property type="entry name" value="Lactamase_B"/>
    <property type="match status" value="1"/>
</dbReference>
<keyword evidence="3" id="KW-0378">Hydrolase</keyword>
<dbReference type="Proteomes" id="UP000215059">
    <property type="component" value="Unassembled WGS sequence"/>
</dbReference>
<dbReference type="CDD" id="cd07724">
    <property type="entry name" value="POD-like_MBL-fold"/>
    <property type="match status" value="1"/>
</dbReference>
<evidence type="ECO:0000256" key="1">
    <source>
        <dbReference type="ARBA" id="ARBA00022723"/>
    </source>
</evidence>
<dbReference type="PROSITE" id="PS50206">
    <property type="entry name" value="RHODANESE_3"/>
    <property type="match status" value="2"/>
</dbReference>
<dbReference type="GO" id="GO:0070813">
    <property type="term" value="P:hydrogen sulfide metabolic process"/>
    <property type="evidence" value="ECO:0007669"/>
    <property type="project" value="TreeGrafter"/>
</dbReference>
<dbReference type="Gene3D" id="3.40.250.10">
    <property type="entry name" value="Rhodanese-like domain"/>
    <property type="match status" value="2"/>
</dbReference>
<dbReference type="InterPro" id="IPR001279">
    <property type="entry name" value="Metallo-B-lactamas"/>
</dbReference>
<keyword evidence="4" id="KW-1185">Reference proteome</keyword>
<dbReference type="PANTHER" id="PTHR43084">
    <property type="entry name" value="PERSULFIDE DIOXYGENASE ETHE1"/>
    <property type="match status" value="1"/>
</dbReference>
<dbReference type="SUPFAM" id="SSF56281">
    <property type="entry name" value="Metallo-hydrolase/oxidoreductase"/>
    <property type="match status" value="1"/>
</dbReference>